<sequence>MLSGGCRASLGMTYSRILELCSGKCKDRRVVEHYFRGIWCSSNLNDEQLDKAKRISSHLCEESEAGQSHSNALIREEMYMALAIFENHKRHNGALQRFQTLLTDRNTPLLSVGLRKKFCSNEKADAVEGFSAIRQDPSIAMNLKQSIENVRIKARWVQSVKQENSPSGTSQTTSLQRMTGKILENATKQTHSMLKSFKTTAGLNIKHEHITNLMLLVLKKGKLVGCCPTKPTN</sequence>
<accession>B9S5U6</accession>
<evidence type="ECO:0000313" key="2">
    <source>
        <dbReference type="Proteomes" id="UP000008311"/>
    </source>
</evidence>
<proteinExistence type="predicted"/>
<evidence type="ECO:0000313" key="1">
    <source>
        <dbReference type="EMBL" id="EEF41033.1"/>
    </source>
</evidence>
<name>B9S5U6_RICCO</name>
<keyword evidence="2" id="KW-1185">Reference proteome</keyword>
<dbReference type="STRING" id="3988.B9S5U6"/>
<dbReference type="AlphaFoldDB" id="B9S5U6"/>
<dbReference type="InParanoid" id="B9S5U6"/>
<reference evidence="2" key="1">
    <citation type="journal article" date="2010" name="Nat. Biotechnol.">
        <title>Draft genome sequence of the oilseed species Ricinus communis.</title>
        <authorList>
            <person name="Chan A.P."/>
            <person name="Crabtree J."/>
            <person name="Zhao Q."/>
            <person name="Lorenzi H."/>
            <person name="Orvis J."/>
            <person name="Puiu D."/>
            <person name="Melake-Berhan A."/>
            <person name="Jones K.M."/>
            <person name="Redman J."/>
            <person name="Chen G."/>
            <person name="Cahoon E.B."/>
            <person name="Gedil M."/>
            <person name="Stanke M."/>
            <person name="Haas B.J."/>
            <person name="Wortman J.R."/>
            <person name="Fraser-Liggett C.M."/>
            <person name="Ravel J."/>
            <person name="Rabinowicz P.D."/>
        </authorList>
    </citation>
    <scope>NUCLEOTIDE SEQUENCE [LARGE SCALE GENOMIC DNA]</scope>
    <source>
        <strain evidence="2">cv. Hale</strain>
    </source>
</reference>
<protein>
    <submittedName>
        <fullName evidence="1">Uncharacterized protein</fullName>
    </submittedName>
</protein>
<dbReference type="Proteomes" id="UP000008311">
    <property type="component" value="Unassembled WGS sequence"/>
</dbReference>
<gene>
    <name evidence="1" type="ORF">RCOM_0654740</name>
</gene>
<organism evidence="1 2">
    <name type="scientific">Ricinus communis</name>
    <name type="common">Castor bean</name>
    <dbReference type="NCBI Taxonomy" id="3988"/>
    <lineage>
        <taxon>Eukaryota</taxon>
        <taxon>Viridiplantae</taxon>
        <taxon>Streptophyta</taxon>
        <taxon>Embryophyta</taxon>
        <taxon>Tracheophyta</taxon>
        <taxon>Spermatophyta</taxon>
        <taxon>Magnoliopsida</taxon>
        <taxon>eudicotyledons</taxon>
        <taxon>Gunneridae</taxon>
        <taxon>Pentapetalae</taxon>
        <taxon>rosids</taxon>
        <taxon>fabids</taxon>
        <taxon>Malpighiales</taxon>
        <taxon>Euphorbiaceae</taxon>
        <taxon>Acalyphoideae</taxon>
        <taxon>Acalypheae</taxon>
        <taxon>Ricinus</taxon>
    </lineage>
</organism>
<dbReference type="EMBL" id="EQ973876">
    <property type="protein sequence ID" value="EEF41033.1"/>
    <property type="molecule type" value="Genomic_DNA"/>
</dbReference>